<feature type="region of interest" description="Disordered" evidence="3">
    <location>
        <begin position="524"/>
        <end position="569"/>
    </location>
</feature>
<keyword evidence="5" id="KW-1185">Reference proteome</keyword>
<dbReference type="PANTHER" id="PTHR12269:SF1">
    <property type="entry name" value="EUKARYOTIC TRANSLATION INITIATION FACTOR 4E TRANSPORTER"/>
    <property type="match status" value="1"/>
</dbReference>
<feature type="compositionally biased region" description="Polar residues" evidence="3">
    <location>
        <begin position="424"/>
        <end position="446"/>
    </location>
</feature>
<dbReference type="AlphaFoldDB" id="A0A7R8H3N9"/>
<gene>
    <name evidence="4" type="ORF">LSAA_5157</name>
</gene>
<feature type="region of interest" description="Disordered" evidence="3">
    <location>
        <begin position="111"/>
        <end position="138"/>
    </location>
</feature>
<feature type="region of interest" description="Disordered" evidence="3">
    <location>
        <begin position="704"/>
        <end position="752"/>
    </location>
</feature>
<comment type="subcellular location">
    <subcellularLocation>
        <location evidence="1">Cytoplasm</location>
    </subcellularLocation>
</comment>
<dbReference type="PANTHER" id="PTHR12269">
    <property type="entry name" value="EUKARYOTIC TRANSLATION INITIATION FACTOR 4E TRANSPORTER"/>
    <property type="match status" value="1"/>
</dbReference>
<feature type="compositionally biased region" description="Basic and acidic residues" evidence="3">
    <location>
        <begin position="459"/>
        <end position="471"/>
    </location>
</feature>
<feature type="compositionally biased region" description="Polar residues" evidence="3">
    <location>
        <begin position="370"/>
        <end position="379"/>
    </location>
</feature>
<feature type="region of interest" description="Disordered" evidence="3">
    <location>
        <begin position="216"/>
        <end position="283"/>
    </location>
</feature>
<feature type="compositionally biased region" description="Low complexity" evidence="3">
    <location>
        <begin position="223"/>
        <end position="237"/>
    </location>
</feature>
<feature type="region of interest" description="Disordered" evidence="3">
    <location>
        <begin position="165"/>
        <end position="202"/>
    </location>
</feature>
<dbReference type="GO" id="GO:0017148">
    <property type="term" value="P:negative regulation of translation"/>
    <property type="evidence" value="ECO:0007669"/>
    <property type="project" value="TreeGrafter"/>
</dbReference>
<sequence length="847" mass="95359">MEVHFVSNALAYCLLKRGKKRDSDRPSLRKNTNNMQFKTVLSLEPIQVELHYNSMEETKGKEVLTRSVAELSSGPTGLLERSPVGLLAQQPSLVYSRNPLRTFEVCGTLTTGTGGYRKGDASPLPLPTDRPLSAEGKPLMRKEMKERLKDPDDGIILSPQRRSFLSGCQAPPQSSSSSSMSQHQHHQHHQHHHHLHQEDSRNRRSIHDLDDIDELNSKRWNRNPHPQHGSSSSSNAHHSQHHSHHAHHSHHSHHHNNNNKRYSRSSDYHMRRHRMPETEPEWMSASISHGDVMELRGFDDDMPDEDKKAPSTNNELIRVLRQIQATHLILWIFWICLRYLTFRPHFYLVQFQNGSETKKESRFSKFFQNRNKDISPQPNQTLSVQQQPPLQPTPQQLPITQQTMIRIPSPGDSNNYFAPISPAAPTNSEQAPRRTTATSGAPSLSNSLMEMLRIGARNENGKQRENEESKTPHNNSIWNQESSNAQQASSFPFHQSQPNAPTEEKSNSDLTAFNKFAALVQGSSTENNLPQQPPRHPQPLPSQLQGSGFGLVRPSPIPANAPTENDILLGNNNRYSAQVPQRSRAPPQFQRAAPSMNTPELHQPQNTPPSYIYEVLQFIQQAPFNPEILKRSEVLALQSGLARGDVSHSMLIQQFAFGSLTTPPPPPPAQIPPQQMMHLHSSQRGTPPHHRQSGDVITSFLKRSNGESLSSPTDLNACNTSSSQHVPHYLGHQGRKKNIDDHRESAKKTEEGSPLVFTPTVVIKRMAADRRDSDPKPMETLNKPDDGAIKRLFGQQSHQNINKEEGLSRFFTPDVLAQASSGNMPSMPPLPTKKALTLEELEKLQRV</sequence>
<dbReference type="EMBL" id="HG994593">
    <property type="protein sequence ID" value="CAF2836431.1"/>
    <property type="molecule type" value="Genomic_DNA"/>
</dbReference>
<dbReference type="InterPro" id="IPR018862">
    <property type="entry name" value="eIF4E-T"/>
</dbReference>
<organism evidence="4 5">
    <name type="scientific">Lepeophtheirus salmonis</name>
    <name type="common">Salmon louse</name>
    <name type="synonym">Caligus salmonis</name>
    <dbReference type="NCBI Taxonomy" id="72036"/>
    <lineage>
        <taxon>Eukaryota</taxon>
        <taxon>Metazoa</taxon>
        <taxon>Ecdysozoa</taxon>
        <taxon>Arthropoda</taxon>
        <taxon>Crustacea</taxon>
        <taxon>Multicrustacea</taxon>
        <taxon>Hexanauplia</taxon>
        <taxon>Copepoda</taxon>
        <taxon>Siphonostomatoida</taxon>
        <taxon>Caligidae</taxon>
        <taxon>Lepeophtheirus</taxon>
    </lineage>
</organism>
<evidence type="ECO:0000313" key="5">
    <source>
        <dbReference type="Proteomes" id="UP000675881"/>
    </source>
</evidence>
<evidence type="ECO:0000256" key="1">
    <source>
        <dbReference type="ARBA" id="ARBA00004496"/>
    </source>
</evidence>
<dbReference type="GO" id="GO:0005634">
    <property type="term" value="C:nucleus"/>
    <property type="evidence" value="ECO:0007669"/>
    <property type="project" value="TreeGrafter"/>
</dbReference>
<feature type="compositionally biased region" description="Low complexity" evidence="3">
    <location>
        <begin position="479"/>
        <end position="490"/>
    </location>
</feature>
<dbReference type="GO" id="GO:0003729">
    <property type="term" value="F:mRNA binding"/>
    <property type="evidence" value="ECO:0007669"/>
    <property type="project" value="TreeGrafter"/>
</dbReference>
<reference evidence="4" key="1">
    <citation type="submission" date="2021-02" db="EMBL/GenBank/DDBJ databases">
        <authorList>
            <person name="Bekaert M."/>
        </authorList>
    </citation>
    <scope>NUCLEOTIDE SEQUENCE</scope>
    <source>
        <strain evidence="4">IoA-00</strain>
    </source>
</reference>
<feature type="region of interest" description="Disordered" evidence="3">
    <location>
        <begin position="582"/>
        <end position="604"/>
    </location>
</feature>
<feature type="compositionally biased region" description="Polar residues" evidence="3">
    <location>
        <begin position="595"/>
        <end position="604"/>
    </location>
</feature>
<feature type="compositionally biased region" description="Polar residues" evidence="3">
    <location>
        <begin position="706"/>
        <end position="725"/>
    </location>
</feature>
<feature type="region of interest" description="Disordered" evidence="3">
    <location>
        <begin position="458"/>
        <end position="507"/>
    </location>
</feature>
<feature type="compositionally biased region" description="Basic and acidic residues" evidence="3">
    <location>
        <begin position="737"/>
        <end position="751"/>
    </location>
</feature>
<feature type="compositionally biased region" description="Pro residues" evidence="3">
    <location>
        <begin position="531"/>
        <end position="540"/>
    </location>
</feature>
<protein>
    <submittedName>
        <fullName evidence="4">EIF4ENIF1</fullName>
    </submittedName>
</protein>
<proteinExistence type="predicted"/>
<evidence type="ECO:0000256" key="3">
    <source>
        <dbReference type="SAM" id="MobiDB-lite"/>
    </source>
</evidence>
<dbReference type="GO" id="GO:0036464">
    <property type="term" value="C:cytoplasmic ribonucleoprotein granule"/>
    <property type="evidence" value="ECO:0007669"/>
    <property type="project" value="UniProtKB-ARBA"/>
</dbReference>
<feature type="compositionally biased region" description="Basic residues" evidence="3">
    <location>
        <begin position="183"/>
        <end position="195"/>
    </location>
</feature>
<feature type="compositionally biased region" description="Low complexity" evidence="3">
    <location>
        <begin position="380"/>
        <end position="403"/>
    </location>
</feature>
<evidence type="ECO:0000256" key="2">
    <source>
        <dbReference type="ARBA" id="ARBA00022490"/>
    </source>
</evidence>
<name>A0A7R8H3N9_LEPSM</name>
<dbReference type="Proteomes" id="UP000675881">
    <property type="component" value="Chromosome 14"/>
</dbReference>
<evidence type="ECO:0000313" key="4">
    <source>
        <dbReference type="EMBL" id="CAF2836431.1"/>
    </source>
</evidence>
<accession>A0A7R8H3N9</accession>
<dbReference type="OrthoDB" id="8916892at2759"/>
<feature type="compositionally biased region" description="Low complexity" evidence="3">
    <location>
        <begin position="173"/>
        <end position="182"/>
    </location>
</feature>
<keyword evidence="2" id="KW-0963">Cytoplasm</keyword>
<feature type="region of interest" description="Disordered" evidence="3">
    <location>
        <begin position="370"/>
        <end position="446"/>
    </location>
</feature>
<feature type="compositionally biased region" description="Basic residues" evidence="3">
    <location>
        <begin position="238"/>
        <end position="263"/>
    </location>
</feature>